<feature type="binding site" evidence="8">
    <location>
        <position position="26"/>
    </location>
    <ligand>
        <name>3-phosphoshikimate</name>
        <dbReference type="ChEBI" id="CHEBI:145989"/>
    </ligand>
</feature>
<feature type="binding site" evidence="8">
    <location>
        <position position="22"/>
    </location>
    <ligand>
        <name>3-phosphoshikimate</name>
        <dbReference type="ChEBI" id="CHEBI:145989"/>
    </ligand>
</feature>
<feature type="binding site" evidence="8">
    <location>
        <position position="343"/>
    </location>
    <ligand>
        <name>3-phosphoshikimate</name>
        <dbReference type="ChEBI" id="CHEBI:145989"/>
    </ligand>
</feature>
<feature type="domain" description="Enolpyruvate transferase" evidence="9">
    <location>
        <begin position="9"/>
        <end position="426"/>
    </location>
</feature>
<dbReference type="PROSITE" id="PS00104">
    <property type="entry name" value="EPSP_SYNTHASE_1"/>
    <property type="match status" value="1"/>
</dbReference>
<dbReference type="InterPro" id="IPR006264">
    <property type="entry name" value="EPSP_synthase"/>
</dbReference>
<dbReference type="HAMAP" id="MF_00210">
    <property type="entry name" value="EPSP_synth"/>
    <property type="match status" value="1"/>
</dbReference>
<evidence type="ECO:0000313" key="10">
    <source>
        <dbReference type="EMBL" id="QHI70635.1"/>
    </source>
</evidence>
<evidence type="ECO:0000256" key="8">
    <source>
        <dbReference type="HAMAP-Rule" id="MF_00210"/>
    </source>
</evidence>
<dbReference type="InterPro" id="IPR013792">
    <property type="entry name" value="RNA3'P_cycl/enolpyr_Trfase_a/b"/>
</dbReference>
<evidence type="ECO:0000256" key="1">
    <source>
        <dbReference type="ARBA" id="ARBA00004811"/>
    </source>
</evidence>
<organism evidence="10 11">
    <name type="scientific">Tichowtungia aerotolerans</name>
    <dbReference type="NCBI Taxonomy" id="2697043"/>
    <lineage>
        <taxon>Bacteria</taxon>
        <taxon>Pseudomonadati</taxon>
        <taxon>Kiritimatiellota</taxon>
        <taxon>Tichowtungiia</taxon>
        <taxon>Tichowtungiales</taxon>
        <taxon>Tichowtungiaceae</taxon>
        <taxon>Tichowtungia</taxon>
    </lineage>
</organism>
<evidence type="ECO:0000256" key="7">
    <source>
        <dbReference type="ARBA" id="ARBA00044633"/>
    </source>
</evidence>
<gene>
    <name evidence="8 10" type="primary">aroA</name>
    <name evidence="10" type="ORF">GT409_14695</name>
</gene>
<comment type="catalytic activity">
    <reaction evidence="7">
        <text>3-phosphoshikimate + phosphoenolpyruvate = 5-O-(1-carboxyvinyl)-3-phosphoshikimate + phosphate</text>
        <dbReference type="Rhea" id="RHEA:21256"/>
        <dbReference type="ChEBI" id="CHEBI:43474"/>
        <dbReference type="ChEBI" id="CHEBI:57701"/>
        <dbReference type="ChEBI" id="CHEBI:58702"/>
        <dbReference type="ChEBI" id="CHEBI:145989"/>
        <dbReference type="EC" id="2.5.1.19"/>
    </reaction>
    <physiologicalReaction direction="left-to-right" evidence="7">
        <dbReference type="Rhea" id="RHEA:21257"/>
    </physiologicalReaction>
</comment>
<comment type="pathway">
    <text evidence="1 8">Metabolic intermediate biosynthesis; chorismate biosynthesis; chorismate from D-erythrose 4-phosphate and phosphoenolpyruvate: step 6/7.</text>
</comment>
<dbReference type="CDD" id="cd01556">
    <property type="entry name" value="EPSP_synthase"/>
    <property type="match status" value="1"/>
</dbReference>
<feature type="binding site" evidence="8">
    <location>
        <position position="391"/>
    </location>
    <ligand>
        <name>phosphoenolpyruvate</name>
        <dbReference type="ChEBI" id="CHEBI:58702"/>
    </ligand>
</feature>
<keyword evidence="11" id="KW-1185">Reference proteome</keyword>
<dbReference type="InterPro" id="IPR023193">
    <property type="entry name" value="EPSP_synthase_CS"/>
</dbReference>
<accession>A0A6P1MHV4</accession>
<dbReference type="PANTHER" id="PTHR21090:SF5">
    <property type="entry name" value="PENTAFUNCTIONAL AROM POLYPEPTIDE"/>
    <property type="match status" value="1"/>
</dbReference>
<keyword evidence="3 8" id="KW-0963">Cytoplasm</keyword>
<comment type="subcellular location">
    <subcellularLocation>
        <location evidence="8">Cytoplasm</location>
    </subcellularLocation>
</comment>
<dbReference type="InterPro" id="IPR036968">
    <property type="entry name" value="Enolpyruvate_Tfrase_sf"/>
</dbReference>
<dbReference type="EC" id="2.5.1.19" evidence="8"/>
<feature type="binding site" evidence="8">
    <location>
        <position position="167"/>
    </location>
    <ligand>
        <name>phosphoenolpyruvate</name>
        <dbReference type="ChEBI" id="CHEBI:58702"/>
    </ligand>
</feature>
<feature type="binding site" evidence="8">
    <location>
        <position position="120"/>
    </location>
    <ligand>
        <name>phosphoenolpyruvate</name>
        <dbReference type="ChEBI" id="CHEBI:58702"/>
    </ligand>
</feature>
<dbReference type="GO" id="GO:0005737">
    <property type="term" value="C:cytoplasm"/>
    <property type="evidence" value="ECO:0007669"/>
    <property type="project" value="UniProtKB-SubCell"/>
</dbReference>
<comment type="caution">
    <text evidence="8">Lacks conserved residue(s) required for the propagation of feature annotation.</text>
</comment>
<dbReference type="Gene3D" id="3.65.10.10">
    <property type="entry name" value="Enolpyruvate transferase domain"/>
    <property type="match status" value="2"/>
</dbReference>
<dbReference type="SUPFAM" id="SSF55205">
    <property type="entry name" value="EPT/RTPC-like"/>
    <property type="match status" value="1"/>
</dbReference>
<feature type="binding site" evidence="8">
    <location>
        <position position="92"/>
    </location>
    <ligand>
        <name>phosphoenolpyruvate</name>
        <dbReference type="ChEBI" id="CHEBI:58702"/>
    </ligand>
</feature>
<dbReference type="AlphaFoldDB" id="A0A6P1MHV4"/>
<evidence type="ECO:0000256" key="5">
    <source>
        <dbReference type="ARBA" id="ARBA00022679"/>
    </source>
</evidence>
<keyword evidence="6 8" id="KW-0057">Aromatic amino acid biosynthesis</keyword>
<keyword evidence="5 8" id="KW-0808">Transferase</keyword>
<evidence type="ECO:0000256" key="6">
    <source>
        <dbReference type="ARBA" id="ARBA00023141"/>
    </source>
</evidence>
<sequence length="434" mass="45713">MKSKIVYPSVLGGEIRVPGDKSVSQRIAMLAALAKGTSTIKGFLTGEDAMSTLKAVCALGASYRFVDDVLEITGTGGTFKEPANTLDMGNSGTGTRLLAGLLAGRPITVTMTGDASLSRRPMGRIAAPLQQMGAKIELTGEKGTLPMTIHGTQLKGIHYELPMASAQVKSCVLLAGLFADGKTTVIEPHPTRDHTEKLFQALGIPVDVNGLEISVPGFGSAGPQFAARDITVPGDFSSAAFWIAAIAARPGAELTVRKVGLNHRRTALLDVLKRMGAQIETELTDDQGDPMGTVFVRGAQLYGTEIGGDEIPNLIDELPVISAIAALADGETVIRDAEELRVKESDRIAMMAAHLRAFGVEVSESPDGMTVHGPAVLKTPVKPLASDGDHRIAMSVAVLGSFTDQPVTIDDTACVDTSYPDFWNHLKQLGGNCE</sequence>
<dbReference type="Proteomes" id="UP000464954">
    <property type="component" value="Chromosome"/>
</dbReference>
<dbReference type="EMBL" id="CP047593">
    <property type="protein sequence ID" value="QHI70635.1"/>
    <property type="molecule type" value="Genomic_DNA"/>
</dbReference>
<dbReference type="GO" id="GO:0009423">
    <property type="term" value="P:chorismate biosynthetic process"/>
    <property type="evidence" value="ECO:0007669"/>
    <property type="project" value="UniProtKB-UniRule"/>
</dbReference>
<dbReference type="PIRSF" id="PIRSF000505">
    <property type="entry name" value="EPSPS"/>
    <property type="match status" value="1"/>
</dbReference>
<dbReference type="PANTHER" id="PTHR21090">
    <property type="entry name" value="AROM/DEHYDROQUINATE SYNTHASE"/>
    <property type="match status" value="1"/>
</dbReference>
<name>A0A6P1MHV4_9BACT</name>
<evidence type="ECO:0000259" key="9">
    <source>
        <dbReference type="Pfam" id="PF00275"/>
    </source>
</evidence>
<evidence type="ECO:0000256" key="3">
    <source>
        <dbReference type="ARBA" id="ARBA00022490"/>
    </source>
</evidence>
<keyword evidence="4 8" id="KW-0028">Amino-acid biosynthesis</keyword>
<dbReference type="RefSeq" id="WP_160629809.1">
    <property type="nucleotide sequence ID" value="NZ_CP047593.1"/>
</dbReference>
<feature type="binding site" evidence="8">
    <location>
        <position position="21"/>
    </location>
    <ligand>
        <name>3-phosphoshikimate</name>
        <dbReference type="ChEBI" id="CHEBI:145989"/>
    </ligand>
</feature>
<dbReference type="FunFam" id="3.65.10.10:FF:000005">
    <property type="entry name" value="3-phosphoshikimate 1-carboxyvinyltransferase"/>
    <property type="match status" value="1"/>
</dbReference>
<dbReference type="GO" id="GO:0003866">
    <property type="term" value="F:3-phosphoshikimate 1-carboxyvinyltransferase activity"/>
    <property type="evidence" value="ECO:0007669"/>
    <property type="project" value="UniProtKB-UniRule"/>
</dbReference>
<dbReference type="KEGG" id="taer:GT409_14695"/>
<dbReference type="NCBIfam" id="TIGR01356">
    <property type="entry name" value="aroA"/>
    <property type="match status" value="1"/>
</dbReference>
<dbReference type="InterPro" id="IPR001986">
    <property type="entry name" value="Enolpyruvate_Tfrase_dom"/>
</dbReference>
<comment type="subunit">
    <text evidence="8">Monomer.</text>
</comment>
<feature type="binding site" evidence="8">
    <location>
        <position position="21"/>
    </location>
    <ligand>
        <name>phosphoenolpyruvate</name>
        <dbReference type="ChEBI" id="CHEBI:58702"/>
    </ligand>
</feature>
<dbReference type="GO" id="GO:0009073">
    <property type="term" value="P:aromatic amino acid family biosynthetic process"/>
    <property type="evidence" value="ECO:0007669"/>
    <property type="project" value="UniProtKB-KW"/>
</dbReference>
<evidence type="ECO:0000256" key="2">
    <source>
        <dbReference type="ARBA" id="ARBA00009948"/>
    </source>
</evidence>
<feature type="binding site" evidence="8">
    <location>
        <position position="167"/>
    </location>
    <ligand>
        <name>3-phosphoshikimate</name>
        <dbReference type="ChEBI" id="CHEBI:145989"/>
    </ligand>
</feature>
<evidence type="ECO:0000256" key="4">
    <source>
        <dbReference type="ARBA" id="ARBA00022605"/>
    </source>
</evidence>
<feature type="active site" description="Proton acceptor" evidence="8">
    <location>
        <position position="316"/>
    </location>
</feature>
<feature type="binding site" evidence="8">
    <location>
        <position position="165"/>
    </location>
    <ligand>
        <name>3-phosphoshikimate</name>
        <dbReference type="ChEBI" id="CHEBI:145989"/>
    </ligand>
</feature>
<reference evidence="10 11" key="1">
    <citation type="submission" date="2020-01" db="EMBL/GenBank/DDBJ databases">
        <title>Ponticoccus aerotolerans gen. nov., sp. nov., an anaerobic bacterium and proposal of Ponticoccusceae fam. nov., Ponticoccusles ord. nov. and Ponticoccuse classis nov. in the phylum Kiritimatiellaeota.</title>
        <authorList>
            <person name="Zhou L.Y."/>
            <person name="Du Z.J."/>
        </authorList>
    </citation>
    <scope>NUCLEOTIDE SEQUENCE [LARGE SCALE GENOMIC DNA]</scope>
    <source>
        <strain evidence="10 11">S-5007</strain>
    </source>
</reference>
<dbReference type="GO" id="GO:0008652">
    <property type="term" value="P:amino acid biosynthetic process"/>
    <property type="evidence" value="ECO:0007669"/>
    <property type="project" value="UniProtKB-KW"/>
</dbReference>
<comment type="similarity">
    <text evidence="2 8">Belongs to the EPSP synthase family.</text>
</comment>
<protein>
    <recommendedName>
        <fullName evidence="8">3-phosphoshikimate 1-carboxyvinyltransferase</fullName>
        <ecNumber evidence="8">2.5.1.19</ecNumber>
    </recommendedName>
    <alternativeName>
        <fullName evidence="8">5-enolpyruvylshikimate-3-phosphate synthase</fullName>
        <shortName evidence="8">EPSP synthase</shortName>
        <shortName evidence="8">EPSPS</shortName>
    </alternativeName>
</protein>
<comment type="function">
    <text evidence="8">Catalyzes the transfer of the enolpyruvyl moiety of phosphoenolpyruvate (PEP) to the 5-hydroxyl of shikimate-3-phosphate (S3P) to produce enolpyruvyl shikimate-3-phosphate and inorganic phosphate.</text>
</comment>
<dbReference type="Pfam" id="PF00275">
    <property type="entry name" value="EPSP_synthase"/>
    <property type="match status" value="1"/>
</dbReference>
<dbReference type="UniPathway" id="UPA00053">
    <property type="reaction ID" value="UER00089"/>
</dbReference>
<evidence type="ECO:0000313" key="11">
    <source>
        <dbReference type="Proteomes" id="UP000464954"/>
    </source>
</evidence>
<feature type="binding site" evidence="8">
    <location>
        <position position="316"/>
    </location>
    <ligand>
        <name>3-phosphoshikimate</name>
        <dbReference type="ChEBI" id="CHEBI:145989"/>
    </ligand>
</feature>
<proteinExistence type="inferred from homology"/>
<feature type="binding site" evidence="8">
    <location>
        <position position="347"/>
    </location>
    <ligand>
        <name>phosphoenolpyruvate</name>
        <dbReference type="ChEBI" id="CHEBI:58702"/>
    </ligand>
</feature>